<keyword evidence="7" id="KW-1185">Reference proteome</keyword>
<dbReference type="STRING" id="452589.G9PBE6"/>
<dbReference type="GO" id="GO:0032131">
    <property type="term" value="F:alkylated DNA binding"/>
    <property type="evidence" value="ECO:0007669"/>
    <property type="project" value="TreeGrafter"/>
</dbReference>
<evidence type="ECO:0000256" key="3">
    <source>
        <dbReference type="ARBA" id="ARBA00023204"/>
    </source>
</evidence>
<evidence type="ECO:0000259" key="5">
    <source>
        <dbReference type="SMART" id="SM00478"/>
    </source>
</evidence>
<feature type="compositionally biased region" description="Low complexity" evidence="4">
    <location>
        <begin position="1"/>
        <end position="27"/>
    </location>
</feature>
<dbReference type="Gene3D" id="1.10.1670.40">
    <property type="match status" value="1"/>
</dbReference>
<dbReference type="InterPro" id="IPR051912">
    <property type="entry name" value="Alkylbase_DNA_Glycosylase/TA"/>
</dbReference>
<dbReference type="InterPro" id="IPR011257">
    <property type="entry name" value="DNA_glycosylase"/>
</dbReference>
<sequence>MAATRRSARISSKASAQEAAENTKPAAAAPPPPPKENKRKRKAIPNPEPAEPKTPTKKQRPVAPPLTPTTSAVGLNGEDKGAAPKAVTRLADPRFSNATLLSPQTSRIIASRNAEPESPSKAASIGGKTTTTTTATLLREACDHLIKVDERMRLLIEKHHCHVFSPEGLAEKIDPFESLVSSIISQQVSGAAARSIKAKFIALFFPQDEASQPTNYESAVDRFPAPSDVAACSIEKLRTAGLSQRKAEYVQGLAEKFASGEITAQMLHDAPDEELMEKLVAVRGLGKWTVEMFAFFALKRMNVFSLGDLGIQRGMAAFVGRDVAKLKNKGGKWKYMSEQDMVELSDKFRPYRSLFMWYMWKVEEVDVSTMGMLQEEALYSFEVERGDCINEDGFLRHIAMHCMEYQQAHTKPIANSSCDHSAIQMLSIAGIARIATVGSETIGASGDKVWHTRCAKQPPIDVVFTGTQCRYVSAARLEWFAGLRGRHRRHRGPDGVAAMPGAAEGNIKRQMDHETMKRLGSI</sequence>
<dbReference type="PANTHER" id="PTHR43003">
    <property type="entry name" value="DNA-3-METHYLADENINE GLYCOSYLASE"/>
    <property type="match status" value="1"/>
</dbReference>
<evidence type="ECO:0000313" key="7">
    <source>
        <dbReference type="Proteomes" id="UP000005426"/>
    </source>
</evidence>
<keyword evidence="3" id="KW-0234">DNA repair</keyword>
<dbReference type="GO" id="GO:0043916">
    <property type="term" value="F:DNA-7-methylguanine glycosylase activity"/>
    <property type="evidence" value="ECO:0007669"/>
    <property type="project" value="TreeGrafter"/>
</dbReference>
<comment type="caution">
    <text evidence="6">The sequence shown here is derived from an EMBL/GenBank/DDBJ whole genome shotgun (WGS) entry which is preliminary data.</text>
</comment>
<dbReference type="InterPro" id="IPR003265">
    <property type="entry name" value="HhH-GPD_domain"/>
</dbReference>
<dbReference type="GO" id="GO:0005634">
    <property type="term" value="C:nucleus"/>
    <property type="evidence" value="ECO:0007669"/>
    <property type="project" value="TreeGrafter"/>
</dbReference>
<feature type="domain" description="HhH-GPD" evidence="5">
    <location>
        <begin position="184"/>
        <end position="347"/>
    </location>
</feature>
<evidence type="ECO:0000256" key="2">
    <source>
        <dbReference type="ARBA" id="ARBA00022763"/>
    </source>
</evidence>
<dbReference type="GO" id="GO:0006285">
    <property type="term" value="P:base-excision repair, AP site formation"/>
    <property type="evidence" value="ECO:0007669"/>
    <property type="project" value="UniProtKB-ARBA"/>
</dbReference>
<reference evidence="6 7" key="1">
    <citation type="journal article" date="2011" name="Genome Biol.">
        <title>Comparative genome sequence analysis underscores mycoparasitism as the ancestral life style of Trichoderma.</title>
        <authorList>
            <person name="Kubicek C.P."/>
            <person name="Herrera-Estrella A."/>
            <person name="Seidl-Seiboth V."/>
            <person name="Martinez D.A."/>
            <person name="Druzhinina I.S."/>
            <person name="Thon M."/>
            <person name="Zeilinger S."/>
            <person name="Casas-Flores S."/>
            <person name="Horwitz B.A."/>
            <person name="Mukherjee P.K."/>
            <person name="Mukherjee M."/>
            <person name="Kredics L."/>
            <person name="Alcaraz L.D."/>
            <person name="Aerts A."/>
            <person name="Antal Z."/>
            <person name="Atanasova L."/>
            <person name="Cervantes-Badillo M.G."/>
            <person name="Challacombe J."/>
            <person name="Chertkov O."/>
            <person name="McCluskey K."/>
            <person name="Coulpier F."/>
            <person name="Deshpande N."/>
            <person name="von Doehren H."/>
            <person name="Ebbole D.J."/>
            <person name="Esquivel-Naranjo E.U."/>
            <person name="Fekete E."/>
            <person name="Flipphi M."/>
            <person name="Glaser F."/>
            <person name="Gomez-Rodriguez E.Y."/>
            <person name="Gruber S."/>
            <person name="Han C."/>
            <person name="Henrissat B."/>
            <person name="Hermosa R."/>
            <person name="Hernandez-Onate M."/>
            <person name="Karaffa L."/>
            <person name="Kosti I."/>
            <person name="Le Crom S."/>
            <person name="Lindquist E."/>
            <person name="Lucas S."/>
            <person name="Luebeck M."/>
            <person name="Luebeck P.S."/>
            <person name="Margeot A."/>
            <person name="Metz B."/>
            <person name="Misra M."/>
            <person name="Nevalainen H."/>
            <person name="Omann M."/>
            <person name="Packer N."/>
            <person name="Perrone G."/>
            <person name="Uresti-Rivera E.E."/>
            <person name="Salamov A."/>
            <person name="Schmoll M."/>
            <person name="Seiboth B."/>
            <person name="Shapiro H."/>
            <person name="Sukno S."/>
            <person name="Tamayo-Ramos J.A."/>
            <person name="Tisch D."/>
            <person name="Wiest A."/>
            <person name="Wilkinson H.H."/>
            <person name="Zhang M."/>
            <person name="Coutinho P.M."/>
            <person name="Kenerley C.M."/>
            <person name="Monte E."/>
            <person name="Baker S.E."/>
            <person name="Grigoriev I.V."/>
        </authorList>
    </citation>
    <scope>NUCLEOTIDE SEQUENCE [LARGE SCALE GENOMIC DNA]</scope>
    <source>
        <strain evidence="7">ATCC 20476 / IMI 206040</strain>
    </source>
</reference>
<dbReference type="HOGENOM" id="CLU_000445_72_0_1"/>
<feature type="region of interest" description="Disordered" evidence="4">
    <location>
        <begin position="1"/>
        <end position="80"/>
    </location>
</feature>
<dbReference type="Pfam" id="PF00730">
    <property type="entry name" value="HhH-GPD"/>
    <property type="match status" value="1"/>
</dbReference>
<dbReference type="GO" id="GO:0008725">
    <property type="term" value="F:DNA-3-methyladenine glycosylase activity"/>
    <property type="evidence" value="ECO:0007669"/>
    <property type="project" value="TreeGrafter"/>
</dbReference>
<dbReference type="OMA" id="WHTRCAK"/>
<organism evidence="6 7">
    <name type="scientific">Hypocrea atroviridis (strain ATCC 20476 / IMI 206040)</name>
    <name type="common">Trichoderma atroviride</name>
    <dbReference type="NCBI Taxonomy" id="452589"/>
    <lineage>
        <taxon>Eukaryota</taxon>
        <taxon>Fungi</taxon>
        <taxon>Dikarya</taxon>
        <taxon>Ascomycota</taxon>
        <taxon>Pezizomycotina</taxon>
        <taxon>Sordariomycetes</taxon>
        <taxon>Hypocreomycetidae</taxon>
        <taxon>Hypocreales</taxon>
        <taxon>Hypocreaceae</taxon>
        <taxon>Trichoderma</taxon>
    </lineage>
</organism>
<gene>
    <name evidence="6" type="ORF">TRIATDRAFT_133222</name>
</gene>
<keyword evidence="2" id="KW-0227">DNA damage</keyword>
<dbReference type="eggNOG" id="KOG1918">
    <property type="taxonomic scope" value="Eukaryota"/>
</dbReference>
<protein>
    <recommendedName>
        <fullName evidence="5">HhH-GPD domain-containing protein</fullName>
    </recommendedName>
</protein>
<evidence type="ECO:0000313" key="6">
    <source>
        <dbReference type="EMBL" id="EHK39693.1"/>
    </source>
</evidence>
<dbReference type="Proteomes" id="UP000005426">
    <property type="component" value="Unassembled WGS sequence"/>
</dbReference>
<evidence type="ECO:0000256" key="4">
    <source>
        <dbReference type="SAM" id="MobiDB-lite"/>
    </source>
</evidence>
<dbReference type="EMBL" id="ABDG02000029">
    <property type="protein sequence ID" value="EHK39693.1"/>
    <property type="molecule type" value="Genomic_DNA"/>
</dbReference>
<evidence type="ECO:0000256" key="1">
    <source>
        <dbReference type="ARBA" id="ARBA00010817"/>
    </source>
</evidence>
<dbReference type="FunFam" id="1.10.340.30:FF:000004">
    <property type="entry name" value="DNA-3-methyladenine glycosylase II"/>
    <property type="match status" value="1"/>
</dbReference>
<comment type="similarity">
    <text evidence="1">Belongs to the alkylbase DNA glycosidase AlkA family.</text>
</comment>
<dbReference type="AlphaFoldDB" id="G9PBE6"/>
<proteinExistence type="inferred from homology"/>
<dbReference type="GO" id="GO:0032993">
    <property type="term" value="C:protein-DNA complex"/>
    <property type="evidence" value="ECO:0007669"/>
    <property type="project" value="TreeGrafter"/>
</dbReference>
<dbReference type="CDD" id="cd00056">
    <property type="entry name" value="ENDO3c"/>
    <property type="match status" value="1"/>
</dbReference>
<dbReference type="OrthoDB" id="415889at2759"/>
<accession>G9PBE6</accession>
<dbReference type="SUPFAM" id="SSF48150">
    <property type="entry name" value="DNA-glycosylase"/>
    <property type="match status" value="1"/>
</dbReference>
<name>G9PBE6_HYPAI</name>
<dbReference type="GO" id="GO:0006307">
    <property type="term" value="P:DNA alkylation repair"/>
    <property type="evidence" value="ECO:0007669"/>
    <property type="project" value="TreeGrafter"/>
</dbReference>
<dbReference type="Gene3D" id="1.10.340.30">
    <property type="entry name" value="Hypothetical protein, domain 2"/>
    <property type="match status" value="1"/>
</dbReference>
<dbReference type="PANTHER" id="PTHR43003:SF5">
    <property type="entry name" value="DNA-3-METHYLADENINE GLYCOSYLASE"/>
    <property type="match status" value="1"/>
</dbReference>
<dbReference type="SMART" id="SM00478">
    <property type="entry name" value="ENDO3c"/>
    <property type="match status" value="1"/>
</dbReference>